<keyword evidence="7" id="KW-1185">Reference proteome</keyword>
<evidence type="ECO:0000259" key="5">
    <source>
        <dbReference type="Pfam" id="PF13339"/>
    </source>
</evidence>
<dbReference type="EMBL" id="LGAV01000004">
    <property type="protein sequence ID" value="KOS14071.1"/>
    <property type="molecule type" value="Genomic_DNA"/>
</dbReference>
<protein>
    <recommendedName>
        <fullName evidence="2">Protein BFR2</fullName>
    </recommendedName>
</protein>
<feature type="compositionally biased region" description="Acidic residues" evidence="3">
    <location>
        <begin position="124"/>
        <end position="145"/>
    </location>
</feature>
<evidence type="ECO:0000313" key="7">
    <source>
        <dbReference type="Proteomes" id="UP000037751"/>
    </source>
</evidence>
<reference evidence="6 7" key="1">
    <citation type="submission" date="2015-07" db="EMBL/GenBank/DDBJ databases">
        <title>Draft Genome Sequence of Malassezia furfur CBS1878 and Malassezia pachydermatis CBS1879.</title>
        <authorList>
            <person name="Triana S."/>
            <person name="Ohm R."/>
            <person name="Gonzalez A."/>
            <person name="DeCock H."/>
            <person name="Restrepo S."/>
            <person name="Celis A."/>
        </authorList>
    </citation>
    <scope>NUCLEOTIDE SEQUENCE [LARGE SCALE GENOMIC DNA]</scope>
    <source>
        <strain evidence="6 7">CBS 1879</strain>
    </source>
</reference>
<proteinExistence type="inferred from homology"/>
<comment type="caution">
    <text evidence="6">The sequence shown here is derived from an EMBL/GenBank/DDBJ whole genome shotgun (WGS) entry which is preliminary data.</text>
</comment>
<evidence type="ECO:0000256" key="3">
    <source>
        <dbReference type="SAM" id="MobiDB-lite"/>
    </source>
</evidence>
<comment type="similarity">
    <text evidence="1">Belongs to the AATF family.</text>
</comment>
<evidence type="ECO:0000313" key="6">
    <source>
        <dbReference type="EMBL" id="KOS14071.1"/>
    </source>
</evidence>
<dbReference type="Pfam" id="PF13339">
    <property type="entry name" value="AATF-Che1"/>
    <property type="match status" value="1"/>
</dbReference>
<sequence>MARLDLDKLLDVAPETIDPENDTYVNPSDSEAEEASSGEEEAEATEARRHYVDMGPSQMRRKARLTESDALDQPKYKSIKTSREEMFGDDFDDDEEITSESDDSLEGEDLDEDDSLAEEKNEGEIDSDEEEVEEEDGDDDDDDEQQLVVPPKKAEKKSRATPAMEDTHSTADTLATQQQESQTLLQQLHAKRSQDAKKGRQVQKQIRNWEKALRLRIALQKVVTSVGRMPSASQWDTYLDKAPEVRDDLDAAAVELEDLAANLQTIRTQLWKTNVPSLAKELATVHPDASASKALSTLESIIEPQRRALLARWSAKIAAAPDSRGTSAAARLQLRAMNQGVVEQIDQALAGEGLRRLIDRTRVWRGEGTERLGVAATDDEDTSTKVDPDVFDDSDFYAQLLRDLIDNASMVEAGMSATASDALQSRKRKRTVDVRASKGRRLRYDVMEKVQSFMPPIPNTKWDDAQIERLFTRLASVAPAVVEETVETTDDVPVDDGFRLLG</sequence>
<evidence type="ECO:0000256" key="1">
    <source>
        <dbReference type="ARBA" id="ARBA00008966"/>
    </source>
</evidence>
<dbReference type="Proteomes" id="UP000037751">
    <property type="component" value="Unassembled WGS sequence"/>
</dbReference>
<dbReference type="InterPro" id="IPR025160">
    <property type="entry name" value="AATF"/>
</dbReference>
<dbReference type="Pfam" id="PF08164">
    <property type="entry name" value="TRAUB"/>
    <property type="match status" value="1"/>
</dbReference>
<feature type="compositionally biased region" description="Low complexity" evidence="3">
    <location>
        <begin position="173"/>
        <end position="182"/>
    </location>
</feature>
<accession>A0A0M8MUV7</accession>
<feature type="domain" description="AATF leucine zipper-containing" evidence="5">
    <location>
        <begin position="195"/>
        <end position="316"/>
    </location>
</feature>
<dbReference type="PANTHER" id="PTHR15565:SF0">
    <property type="entry name" value="PROTEIN AATF"/>
    <property type="match status" value="1"/>
</dbReference>
<feature type="region of interest" description="Disordered" evidence="3">
    <location>
        <begin position="1"/>
        <end position="182"/>
    </location>
</feature>
<feature type="compositionally biased region" description="Acidic residues" evidence="3">
    <location>
        <begin position="30"/>
        <end position="44"/>
    </location>
</feature>
<dbReference type="PANTHER" id="PTHR15565">
    <property type="entry name" value="AATF PROTEIN APOPTOSIS ANTAGONIZING TRANSCRIPTION FACTOR"/>
    <property type="match status" value="1"/>
</dbReference>
<feature type="domain" description="Apoptosis-antagonizing transcription factor C-terminal" evidence="4">
    <location>
        <begin position="397"/>
        <end position="474"/>
    </location>
</feature>
<dbReference type="AlphaFoldDB" id="A0A0M8MUV7"/>
<dbReference type="InterPro" id="IPR012617">
    <property type="entry name" value="AATF_C"/>
</dbReference>
<dbReference type="OrthoDB" id="5783963at2759"/>
<dbReference type="GO" id="GO:0005730">
    <property type="term" value="C:nucleolus"/>
    <property type="evidence" value="ECO:0007669"/>
    <property type="project" value="TreeGrafter"/>
</dbReference>
<evidence type="ECO:0000256" key="2">
    <source>
        <dbReference type="ARBA" id="ARBA00013850"/>
    </source>
</evidence>
<organism evidence="6 7">
    <name type="scientific">Malassezia pachydermatis</name>
    <dbReference type="NCBI Taxonomy" id="77020"/>
    <lineage>
        <taxon>Eukaryota</taxon>
        <taxon>Fungi</taxon>
        <taxon>Dikarya</taxon>
        <taxon>Basidiomycota</taxon>
        <taxon>Ustilaginomycotina</taxon>
        <taxon>Malasseziomycetes</taxon>
        <taxon>Malasseziales</taxon>
        <taxon>Malasseziaceae</taxon>
        <taxon>Malassezia</taxon>
    </lineage>
</organism>
<dbReference type="GO" id="GO:0000462">
    <property type="term" value="P:maturation of SSU-rRNA from tricistronic rRNA transcript (SSU-rRNA, 5.8S rRNA, LSU-rRNA)"/>
    <property type="evidence" value="ECO:0007669"/>
    <property type="project" value="TreeGrafter"/>
</dbReference>
<dbReference type="STRING" id="77020.A0A0M8MUV7"/>
<name>A0A0M8MUV7_9BASI</name>
<dbReference type="RefSeq" id="XP_017991703.1">
    <property type="nucleotide sequence ID" value="XM_018138191.1"/>
</dbReference>
<feature type="compositionally biased region" description="Acidic residues" evidence="3">
    <location>
        <begin position="87"/>
        <end position="116"/>
    </location>
</feature>
<feature type="compositionally biased region" description="Basic and acidic residues" evidence="3">
    <location>
        <begin position="64"/>
        <end position="86"/>
    </location>
</feature>
<evidence type="ECO:0000259" key="4">
    <source>
        <dbReference type="Pfam" id="PF08164"/>
    </source>
</evidence>
<dbReference type="VEuPathDB" id="FungiDB:Malapachy_3732"/>
<dbReference type="InterPro" id="IPR039223">
    <property type="entry name" value="AATF/Bfr2"/>
</dbReference>
<gene>
    <name evidence="6" type="ORF">Malapachy_3732</name>
</gene>
<feature type="compositionally biased region" description="Basic and acidic residues" evidence="3">
    <location>
        <begin position="1"/>
        <end position="10"/>
    </location>
</feature>
<dbReference type="GeneID" id="28730067"/>